<dbReference type="GO" id="GO:0043386">
    <property type="term" value="P:mycotoxin biosynthetic process"/>
    <property type="evidence" value="ECO:0007669"/>
    <property type="project" value="UniProtKB-ARBA"/>
</dbReference>
<dbReference type="InterPro" id="IPR036396">
    <property type="entry name" value="Cyt_P450_sf"/>
</dbReference>
<evidence type="ECO:0000313" key="8">
    <source>
        <dbReference type="EMBL" id="OOQ91747.1"/>
    </source>
</evidence>
<keyword evidence="6" id="KW-0503">Monooxygenase</keyword>
<protein>
    <submittedName>
        <fullName evidence="8">CND5p</fullName>
    </submittedName>
</protein>
<dbReference type="GO" id="GO:0020037">
    <property type="term" value="F:heme binding"/>
    <property type="evidence" value="ECO:0007669"/>
    <property type="project" value="InterPro"/>
</dbReference>
<dbReference type="PROSITE" id="PS00086">
    <property type="entry name" value="CYTOCHROME_P450"/>
    <property type="match status" value="1"/>
</dbReference>
<comment type="cofactor">
    <cofactor evidence="1 5">
        <name>heme</name>
        <dbReference type="ChEBI" id="CHEBI:30413"/>
    </cofactor>
</comment>
<evidence type="ECO:0000256" key="4">
    <source>
        <dbReference type="ARBA" id="ARBA00023004"/>
    </source>
</evidence>
<dbReference type="GO" id="GO:0005506">
    <property type="term" value="F:iron ion binding"/>
    <property type="evidence" value="ECO:0007669"/>
    <property type="project" value="InterPro"/>
</dbReference>
<gene>
    <name evidence="8" type="ORF">PEBR_09345</name>
</gene>
<sequence length="514" mass="58773">MSNFTFDAMPIWLPSPGDQRSVLIKYFFTLLGLSFVYLAALRIIFHPLRKIPGPKLAALTGWYEFYFDVVENGTLVKHLPRIHQKYQSPVIRISPYHVHVNDPEFYHVVYRAGTDYLKAPYFYKGLGYPESLISILDPAKHRIFRNTIAPLFSPASIDSFAPRIHQLIQKTAGKIAEELETRQPISIQHLFRCFGVDMVYVTLFGRPDEFVENYKQPHGLIQSMDQFTDRMWLIKHFPFLNKFTQRLPSRFQLPGYASFLKQCEAWVEETRARRMKGQMTTAEGITTVFDAMLQPNEDKHYDSRTSTELIDEAALLIIAGSDTSAYTLTCATYYLLSTPVALDALREELDSAKTSIQECNWGEIRKLPYLMATVKESLRLSTPVPGITPRVVPPSGATVQGHFIPGGTIVSMTHRSIHDNPDLFPDPEAFKPERWLGDEGKALDRWQVAFSKGSRQCVGSSLAYQELVLTLSHLFSRFDLELHDTDKSNMEWVDHAVAVNKKPVKVKVIRHRWA</sequence>
<keyword evidence="7" id="KW-0812">Transmembrane</keyword>
<name>A0A1S9S1S3_PENBI</name>
<dbReference type="EMBL" id="LJBN01000001">
    <property type="protein sequence ID" value="OOQ91747.1"/>
    <property type="molecule type" value="Genomic_DNA"/>
</dbReference>
<reference evidence="9" key="1">
    <citation type="submission" date="2015-09" db="EMBL/GenBank/DDBJ databases">
        <authorList>
            <person name="Fill T.P."/>
            <person name="Baretta J.F."/>
            <person name="de Almeida L.G."/>
            <person name="Rocha M."/>
            <person name="de Souza D.H."/>
            <person name="Malavazi I."/>
            <person name="Cerdeira L.T."/>
            <person name="Hong H."/>
            <person name="Samborskyy M."/>
            <person name="de Vasconcelos A.T."/>
            <person name="Leadlay P."/>
            <person name="Rodrigues-Filho E."/>
        </authorList>
    </citation>
    <scope>NUCLEOTIDE SEQUENCE [LARGE SCALE GENOMIC DNA]</scope>
    <source>
        <strain evidence="9">LaBioMMi 136</strain>
    </source>
</reference>
<dbReference type="PRINTS" id="PR00385">
    <property type="entry name" value="P450"/>
</dbReference>
<keyword evidence="7" id="KW-0472">Membrane</keyword>
<dbReference type="CDD" id="cd11062">
    <property type="entry name" value="CYP58-like"/>
    <property type="match status" value="1"/>
</dbReference>
<keyword evidence="7" id="KW-1133">Transmembrane helix</keyword>
<comment type="caution">
    <text evidence="8">The sequence shown here is derived from an EMBL/GenBank/DDBJ whole genome shotgun (WGS) entry which is preliminary data.</text>
</comment>
<evidence type="ECO:0000256" key="5">
    <source>
        <dbReference type="PIRSR" id="PIRSR602401-1"/>
    </source>
</evidence>
<dbReference type="InterPro" id="IPR002401">
    <property type="entry name" value="Cyt_P450_E_grp-I"/>
</dbReference>
<dbReference type="AlphaFoldDB" id="A0A1S9S1S3"/>
<dbReference type="PANTHER" id="PTHR24305">
    <property type="entry name" value="CYTOCHROME P450"/>
    <property type="match status" value="1"/>
</dbReference>
<evidence type="ECO:0000256" key="2">
    <source>
        <dbReference type="ARBA" id="ARBA00022723"/>
    </source>
</evidence>
<organism evidence="8 9">
    <name type="scientific">Penicillium brasilianum</name>
    <dbReference type="NCBI Taxonomy" id="104259"/>
    <lineage>
        <taxon>Eukaryota</taxon>
        <taxon>Fungi</taxon>
        <taxon>Dikarya</taxon>
        <taxon>Ascomycota</taxon>
        <taxon>Pezizomycotina</taxon>
        <taxon>Eurotiomycetes</taxon>
        <taxon>Eurotiomycetidae</taxon>
        <taxon>Eurotiales</taxon>
        <taxon>Aspergillaceae</taxon>
        <taxon>Penicillium</taxon>
    </lineage>
</organism>
<comment type="similarity">
    <text evidence="6">Belongs to the cytochrome P450 family.</text>
</comment>
<dbReference type="PANTHER" id="PTHR24305:SF108">
    <property type="entry name" value="P450, PUTATIVE (EUROFUNG)-RELATED"/>
    <property type="match status" value="1"/>
</dbReference>
<feature type="binding site" description="axial binding residue" evidence="5">
    <location>
        <position position="457"/>
    </location>
    <ligand>
        <name>heme</name>
        <dbReference type="ChEBI" id="CHEBI:30413"/>
    </ligand>
    <ligandPart>
        <name>Fe</name>
        <dbReference type="ChEBI" id="CHEBI:18248"/>
    </ligandPart>
</feature>
<keyword evidence="5 6" id="KW-0349">Heme</keyword>
<dbReference type="Pfam" id="PF00067">
    <property type="entry name" value="p450"/>
    <property type="match status" value="1"/>
</dbReference>
<dbReference type="InterPro" id="IPR017972">
    <property type="entry name" value="Cyt_P450_CS"/>
</dbReference>
<proteinExistence type="inferred from homology"/>
<evidence type="ECO:0000256" key="7">
    <source>
        <dbReference type="SAM" id="Phobius"/>
    </source>
</evidence>
<evidence type="ECO:0000313" key="9">
    <source>
        <dbReference type="Proteomes" id="UP000190744"/>
    </source>
</evidence>
<dbReference type="InterPro" id="IPR050121">
    <property type="entry name" value="Cytochrome_P450_monoxygenase"/>
</dbReference>
<dbReference type="InterPro" id="IPR001128">
    <property type="entry name" value="Cyt_P450"/>
</dbReference>
<feature type="transmembrane region" description="Helical" evidence="7">
    <location>
        <begin position="23"/>
        <end position="45"/>
    </location>
</feature>
<evidence type="ECO:0000256" key="1">
    <source>
        <dbReference type="ARBA" id="ARBA00001971"/>
    </source>
</evidence>
<keyword evidence="2 5" id="KW-0479">Metal-binding</keyword>
<dbReference type="PRINTS" id="PR00463">
    <property type="entry name" value="EP450I"/>
</dbReference>
<keyword evidence="4 5" id="KW-0408">Iron</keyword>
<keyword evidence="3 6" id="KW-0560">Oxidoreductase</keyword>
<evidence type="ECO:0000256" key="3">
    <source>
        <dbReference type="ARBA" id="ARBA00023002"/>
    </source>
</evidence>
<dbReference type="GO" id="GO:0016705">
    <property type="term" value="F:oxidoreductase activity, acting on paired donors, with incorporation or reduction of molecular oxygen"/>
    <property type="evidence" value="ECO:0007669"/>
    <property type="project" value="InterPro"/>
</dbReference>
<dbReference type="GO" id="GO:0004497">
    <property type="term" value="F:monooxygenase activity"/>
    <property type="evidence" value="ECO:0007669"/>
    <property type="project" value="UniProtKB-KW"/>
</dbReference>
<accession>A0A1S9S1S3</accession>
<dbReference type="SUPFAM" id="SSF48264">
    <property type="entry name" value="Cytochrome P450"/>
    <property type="match status" value="1"/>
</dbReference>
<dbReference type="Gene3D" id="1.10.630.10">
    <property type="entry name" value="Cytochrome P450"/>
    <property type="match status" value="1"/>
</dbReference>
<dbReference type="Proteomes" id="UP000190744">
    <property type="component" value="Unassembled WGS sequence"/>
</dbReference>
<evidence type="ECO:0000256" key="6">
    <source>
        <dbReference type="RuleBase" id="RU000461"/>
    </source>
</evidence>